<evidence type="ECO:0000313" key="5">
    <source>
        <dbReference type="Proteomes" id="UP000037784"/>
    </source>
</evidence>
<feature type="domain" description="Haem-binding" evidence="2">
    <location>
        <begin position="20"/>
        <end position="147"/>
    </location>
</feature>
<evidence type="ECO:0000313" key="6">
    <source>
        <dbReference type="Proteomes" id="UP000050502"/>
    </source>
</evidence>
<dbReference type="InParanoid" id="A0A0M9UBQ5"/>
<name>A0A0M9UBQ5_9CHLR</name>
<comment type="caution">
    <text evidence="3">The sequence shown here is derived from an EMBL/GenBank/DDBJ whole genome shotgun (WGS) entry which is preliminary data.</text>
</comment>
<dbReference type="OrthoDB" id="196738at2"/>
<dbReference type="SMART" id="SM01235">
    <property type="entry name" value="Haem_bd"/>
    <property type="match status" value="1"/>
</dbReference>
<proteinExistence type="predicted"/>
<accession>A0A0M9UBQ5</accession>
<dbReference type="EMBL" id="BBZA01000031">
    <property type="protein sequence ID" value="GAP62088.1"/>
    <property type="molecule type" value="Genomic_DNA"/>
</dbReference>
<dbReference type="AlphaFoldDB" id="A0A0M9UBQ5"/>
<dbReference type="EMBL" id="LGKN01000005">
    <property type="protein sequence ID" value="KPL88012.1"/>
    <property type="molecule type" value="Genomic_DNA"/>
</dbReference>
<evidence type="ECO:0000256" key="1">
    <source>
        <dbReference type="SAM" id="Phobius"/>
    </source>
</evidence>
<reference evidence="5" key="3">
    <citation type="submission" date="2015-08" db="EMBL/GenBank/DDBJ databases">
        <title>Draft Genome Sequence of a Heterotrophic Facultative Anaerobic Bacterium Ardenticatena maritima Strain 110S.</title>
        <authorList>
            <person name="Kawaichi S."/>
            <person name="Yoshida T."/>
            <person name="Sako Y."/>
            <person name="Nakamura R."/>
        </authorList>
    </citation>
    <scope>NUCLEOTIDE SEQUENCE [LARGE SCALE GENOMIC DNA]</scope>
    <source>
        <strain evidence="5">110S</strain>
    </source>
</reference>
<dbReference type="RefSeq" id="WP_054492013.1">
    <property type="nucleotide sequence ID" value="NZ_BBZA01000031.1"/>
</dbReference>
<gene>
    <name evidence="3" type="ORF">ARMA_0511</name>
    <name evidence="4" type="ORF">SE16_10905</name>
</gene>
<keyword evidence="1" id="KW-0472">Membrane</keyword>
<organism evidence="3 5">
    <name type="scientific">Ardenticatena maritima</name>
    <dbReference type="NCBI Taxonomy" id="872965"/>
    <lineage>
        <taxon>Bacteria</taxon>
        <taxon>Bacillati</taxon>
        <taxon>Chloroflexota</taxon>
        <taxon>Ardenticatenia</taxon>
        <taxon>Ardenticatenales</taxon>
        <taxon>Ardenticatenaceae</taxon>
        <taxon>Ardenticatena</taxon>
    </lineage>
</organism>
<reference evidence="4 6" key="2">
    <citation type="submission" date="2015-07" db="EMBL/GenBank/DDBJ databases">
        <title>Whole genome sequence of Ardenticatena maritima DSM 23922.</title>
        <authorList>
            <person name="Hemp J."/>
            <person name="Ward L.M."/>
            <person name="Pace L.A."/>
            <person name="Fischer W.W."/>
        </authorList>
    </citation>
    <scope>NUCLEOTIDE SEQUENCE [LARGE SCALE GENOMIC DNA]</scope>
    <source>
        <strain evidence="4 6">110S</strain>
    </source>
</reference>
<reference evidence="3 5" key="1">
    <citation type="journal article" date="2015" name="Genome Announc.">
        <title>Draft Genome Sequence of a Heterotrophic Facultative Anaerobic Thermophilic Bacterium, Ardenticatena maritima Strain 110ST.</title>
        <authorList>
            <person name="Kawaichi S."/>
            <person name="Yoshida T."/>
            <person name="Sako Y."/>
            <person name="Nakamura R."/>
        </authorList>
    </citation>
    <scope>NUCLEOTIDE SEQUENCE [LARGE SCALE GENOMIC DNA]</scope>
    <source>
        <strain evidence="3 5">110S</strain>
    </source>
</reference>
<dbReference type="InterPro" id="IPR025992">
    <property type="entry name" value="Haem-bd"/>
</dbReference>
<dbReference type="STRING" id="872965.SE16_10905"/>
<dbReference type="Proteomes" id="UP000050502">
    <property type="component" value="Unassembled WGS sequence"/>
</dbReference>
<keyword evidence="1" id="KW-1133">Transmembrane helix</keyword>
<dbReference type="Pfam" id="PF14376">
    <property type="entry name" value="Haem_bd"/>
    <property type="match status" value="1"/>
</dbReference>
<evidence type="ECO:0000259" key="2">
    <source>
        <dbReference type="SMART" id="SM01235"/>
    </source>
</evidence>
<protein>
    <submittedName>
        <fullName evidence="4">Cytochrome C</fullName>
    </submittedName>
</protein>
<feature type="transmembrane region" description="Helical" evidence="1">
    <location>
        <begin position="12"/>
        <end position="32"/>
    </location>
</feature>
<keyword evidence="5" id="KW-1185">Reference proteome</keyword>
<evidence type="ECO:0000313" key="4">
    <source>
        <dbReference type="EMBL" id="KPL88012.1"/>
    </source>
</evidence>
<dbReference type="Proteomes" id="UP000037784">
    <property type="component" value="Unassembled WGS sequence"/>
</dbReference>
<sequence>MLARLQRLAHYWKQIALALVGLFVLIQLVPYGRNHNNPPVVQEPAWDSPQTRELARRACFDCHSNESVWPWYSNVAPASWLIQHDVEEGRRKLNFSEWNRRQEELDEITKVIQKGEMPPIYYVLLHPEANLSQQEKEALIAGLRTTIRQSAPGR</sequence>
<keyword evidence="1" id="KW-0812">Transmembrane</keyword>
<evidence type="ECO:0000313" key="3">
    <source>
        <dbReference type="EMBL" id="GAP62088.1"/>
    </source>
</evidence>